<dbReference type="PANTHER" id="PTHR12290">
    <property type="entry name" value="CORNICHON-RELATED"/>
    <property type="match status" value="1"/>
</dbReference>
<dbReference type="EMBL" id="HE978314">
    <property type="protein sequence ID" value="CCK68197.1"/>
    <property type="molecule type" value="Genomic_DNA"/>
</dbReference>
<dbReference type="STRING" id="1071383.J7RTU8"/>
<dbReference type="GO" id="GO:0015937">
    <property type="term" value="P:coenzyme A biosynthetic process"/>
    <property type="evidence" value="ECO:0007669"/>
    <property type="project" value="UniProtKB-ARBA"/>
</dbReference>
<dbReference type="AlphaFoldDB" id="J7RTU8"/>
<dbReference type="GO" id="GO:0003824">
    <property type="term" value="F:catalytic activity"/>
    <property type="evidence" value="ECO:0007669"/>
    <property type="project" value="UniProtKB-ARBA"/>
</dbReference>
<evidence type="ECO:0000313" key="2">
    <source>
        <dbReference type="EMBL" id="CCK68197.1"/>
    </source>
</evidence>
<dbReference type="eggNOG" id="KOG2728">
    <property type="taxonomic scope" value="Eukaryota"/>
</dbReference>
<feature type="compositionally biased region" description="Low complexity" evidence="1">
    <location>
        <begin position="241"/>
        <end position="250"/>
    </location>
</feature>
<accession>J7RTU8</accession>
<dbReference type="InterPro" id="IPR035929">
    <property type="entry name" value="CoaB-like_sf"/>
</dbReference>
<dbReference type="GeneID" id="34523832"/>
<organism evidence="2 3">
    <name type="scientific">Huiozyma naganishii (strain ATCC MYA-139 / BCRC 22969 / CBS 8797 / KCTC 17520 / NBRC 10181 / NCYC 3082 / Yp74L-3)</name>
    <name type="common">Yeast</name>
    <name type="synonym">Kazachstania naganishii</name>
    <dbReference type="NCBI Taxonomy" id="1071383"/>
    <lineage>
        <taxon>Eukaryota</taxon>
        <taxon>Fungi</taxon>
        <taxon>Dikarya</taxon>
        <taxon>Ascomycota</taxon>
        <taxon>Saccharomycotina</taxon>
        <taxon>Saccharomycetes</taxon>
        <taxon>Saccharomycetales</taxon>
        <taxon>Saccharomycetaceae</taxon>
        <taxon>Huiozyma</taxon>
    </lineage>
</organism>
<evidence type="ECO:0000256" key="1">
    <source>
        <dbReference type="SAM" id="MobiDB-lite"/>
    </source>
</evidence>
<dbReference type="RefSeq" id="XP_022462443.1">
    <property type="nucleotide sequence ID" value="XM_022609629.1"/>
</dbReference>
<dbReference type="SUPFAM" id="SSF102645">
    <property type="entry name" value="CoaB-like"/>
    <property type="match status" value="1"/>
</dbReference>
<keyword evidence="3" id="KW-1185">Reference proteome</keyword>
<dbReference type="OMA" id="LERYQHH"/>
<name>J7RTU8_HUIN7</name>
<dbReference type="HOGENOM" id="CLU_042326_1_1_1"/>
<dbReference type="KEGG" id="kng:KNAG_0A05310"/>
<dbReference type="Gene3D" id="3.40.50.10300">
    <property type="entry name" value="CoaB-like"/>
    <property type="match status" value="1"/>
</dbReference>
<evidence type="ECO:0000313" key="3">
    <source>
        <dbReference type="Proteomes" id="UP000006310"/>
    </source>
</evidence>
<protein>
    <submittedName>
        <fullName evidence="2">Uncharacterized protein</fullName>
    </submittedName>
</protein>
<proteinExistence type="predicted"/>
<reference evidence="2 3" key="1">
    <citation type="journal article" date="2011" name="Proc. Natl. Acad. Sci. U.S.A.">
        <title>Evolutionary erosion of yeast sex chromosomes by mating-type switching accidents.</title>
        <authorList>
            <person name="Gordon J.L."/>
            <person name="Armisen D."/>
            <person name="Proux-Wera E."/>
            <person name="Oheigeartaigh S.S."/>
            <person name="Byrne K.P."/>
            <person name="Wolfe K.H."/>
        </authorList>
    </citation>
    <scope>NUCLEOTIDE SEQUENCE [LARGE SCALE GENOMIC DNA]</scope>
    <source>
        <strain evidence="3">ATCC MYA-139 / BCRC 22969 / CBS 8797 / CCRC 22969 / KCTC 17520 / NBRC 10181 / NCYC 3082</strain>
    </source>
</reference>
<feature type="region of interest" description="Disordered" evidence="1">
    <location>
        <begin position="238"/>
        <end position="258"/>
    </location>
</feature>
<dbReference type="OrthoDB" id="70224at2759"/>
<reference evidence="3" key="2">
    <citation type="submission" date="2012-08" db="EMBL/GenBank/DDBJ databases">
        <title>Genome sequence of Kazachstania naganishii.</title>
        <authorList>
            <person name="Gordon J.L."/>
            <person name="Armisen D."/>
            <person name="Proux-Wera E."/>
            <person name="OhEigeartaigh S.S."/>
            <person name="Byrne K.P."/>
            <person name="Wolfe K.H."/>
        </authorList>
    </citation>
    <scope>NUCLEOTIDE SEQUENCE [LARGE SCALE GENOMIC DNA]</scope>
    <source>
        <strain evidence="3">ATCC MYA-139 / BCRC 22969 / CBS 8797 / CCRC 22969 / KCTC 17520 / NBRC 10181 / NCYC 3082</strain>
    </source>
</reference>
<dbReference type="Proteomes" id="UP000006310">
    <property type="component" value="Chromosome 1"/>
</dbReference>
<sequence>MPPTPKRHLYHTSTTDLSHAIDRSIDESIFPVAYTEEEENFFLSNPKPSYLSYLIEDVKQFLSHQRSMKRDKVVLVTSGGTTVPLENNTVRFVDNFSAGTRGACSAEYFLKHGYSVIFLHREFSLVPFDRLFQHNNLDNNNFLDFFDSEGNLNTEYKKTVLKNKRLYEQYLKVEQTLLMLPFTTVNQYLWSLKSISQLMDQRSSLFYLAAAVSDFYIPYSRLPKHKIQSRDYKLKTEDDAANGNGAAQQQSTTTTEDGRLIVSMDPVPKFLRRLVESWAPNAMLVSFKLETDPSILLQKAQLSLEKYQHQLVIGNLLQTRKREVLFVAPELQEGQWIKLDSDYADLEEVIVKEVSKHHDKWIKSGKV</sequence>
<gene>
    <name evidence="2" type="primary">KNAG0A05310</name>
    <name evidence="2" type="ordered locus">KNAG_0A05310</name>
</gene>